<keyword evidence="6 7" id="KW-0720">Serine protease</keyword>
<evidence type="ECO:0000256" key="9">
    <source>
        <dbReference type="PIRSR" id="PIRSR036421-3"/>
    </source>
</evidence>
<dbReference type="InterPro" id="IPR036034">
    <property type="entry name" value="PDZ_sf"/>
</dbReference>
<evidence type="ECO:0000256" key="3">
    <source>
        <dbReference type="ARBA" id="ARBA00022490"/>
    </source>
</evidence>
<dbReference type="Pfam" id="PF26550">
    <property type="entry name" value="Tricorn_2nd"/>
    <property type="match status" value="1"/>
</dbReference>
<dbReference type="STRING" id="296218.AWN68_01340"/>
<evidence type="ECO:0000256" key="8">
    <source>
        <dbReference type="PIRSR" id="PIRSR036421-1"/>
    </source>
</evidence>
<comment type="caution">
    <text evidence="12">The sequence shown here is derived from an EMBL/GenBank/DDBJ whole genome shotgun (WGS) entry which is preliminary data.</text>
</comment>
<dbReference type="GO" id="GO:0005737">
    <property type="term" value="C:cytoplasm"/>
    <property type="evidence" value="ECO:0007669"/>
    <property type="project" value="UniProtKB-SubCell"/>
</dbReference>
<dbReference type="Proteomes" id="UP000075615">
    <property type="component" value="Unassembled WGS sequence"/>
</dbReference>
<dbReference type="CDD" id="cd07562">
    <property type="entry name" value="Peptidase_S41_TRI"/>
    <property type="match status" value="1"/>
</dbReference>
<comment type="similarity">
    <text evidence="2 7">Belongs to the peptidase S41B family.</text>
</comment>
<dbReference type="SMART" id="SM00245">
    <property type="entry name" value="TSPc"/>
    <property type="match status" value="1"/>
</dbReference>
<dbReference type="Pfam" id="PF13180">
    <property type="entry name" value="PDZ_2"/>
    <property type="match status" value="1"/>
</dbReference>
<dbReference type="PIRSF" id="PIRSF036421">
    <property type="entry name" value="Tricorn_protease"/>
    <property type="match status" value="1"/>
</dbReference>
<dbReference type="Gene3D" id="2.130.10.10">
    <property type="entry name" value="YVTN repeat-like/Quinoprotein amine dehydrogenase"/>
    <property type="match status" value="1"/>
</dbReference>
<dbReference type="Gene3D" id="3.90.226.10">
    <property type="entry name" value="2-enoyl-CoA Hydratase, Chain A, domain 1"/>
    <property type="match status" value="1"/>
</dbReference>
<evidence type="ECO:0000313" key="12">
    <source>
        <dbReference type="EMBL" id="KYG83476.1"/>
    </source>
</evidence>
<evidence type="ECO:0000313" key="13">
    <source>
        <dbReference type="Proteomes" id="UP000075615"/>
    </source>
</evidence>
<feature type="active site" description="Charge relay system" evidence="8">
    <location>
        <position position="1000"/>
    </location>
</feature>
<feature type="active site" description="Nucleophile" evidence="8">
    <location>
        <position position="944"/>
    </location>
</feature>
<dbReference type="SUPFAM" id="SSF69304">
    <property type="entry name" value="Tricorn protease N-terminal domain"/>
    <property type="match status" value="1"/>
</dbReference>
<dbReference type="Pfam" id="PF14684">
    <property type="entry name" value="Tricorn_C1"/>
    <property type="match status" value="1"/>
</dbReference>
<sequence>MKKAYSILALLIFATTLHAQSDVYFASTPSLNPDGSEIIFSYDSDLWKVASNGGTATRITAMDGNESYPRVSPDGKWIAFSSEQYGNTDIYLMPYGGGEIRQLTFNSSSDQMETWSWDSKTIYFHSSRYNSRSAYSVGINGGTPNRFFEHFFNWPHNLAIHPDGTIYFNESWESSNQVARKRYKGAFNPDIKSYNPKTEEFNTHTDYIGKDMWATIDRKSNLYFVSDESNEQYNLYAFQNGSKIKLTSFNTSIKTPQVNANGGKVVFEKDYQLYVYDVASKKSEKVKISIFQNSTLAKTTNFNTKGNISAFDVSADEKKMAFVSRGELFVSDISGKFIKQIKTNDRERVTEVKWLKDNQTLLYAQTVKGYTNLFTIDASDDQAKEKKLTQDDQSDRNLEFNMDRTQAVYFSGINEVRLLDLGTLKSETIANEELWGLYNSQPRFSPDGQYIAFNVKNDFEDDIYIYHLPTKKLSNYTQTGVTETSPFWGPDGKYLYFVSNRTKPSYPFGLEDGRVYRVPLSRHEAEFKSDKLNEVFEKSDKKKDSTKVVVNIDFDQNWLRNLQRISPNFGTQSNPNVIKSGDKTYVIYSSNHDENQRGLWMTTLEDFERNKTEKITGSTRARGEILTVKKNHYLINGGSISKLNLSQNKLTDIETDFTFRKSLRNEFDQMYDETWAGIEENFYNETFHGADWTKLKTQYAQFLPHVKSRAELRVLLNDLLGELNSSHMGFNSGGGEERTYYSTQSLNLGVLFSNENPYEIDKVVSEGPSDFSNKNIRKGDVLTSINGEVINPKMNREYYLSKPSVDEEITLGIKRGKEELEVKVHPSSMGALRNNLYDEWIADNQKRVDEATKDQVAYVHMKNMSTGSLQEFLIEMTSEGYNRDGLILDLRYNTGGNVHDEVLKFLSQKPYLKWKFREGKLTTQANFGAGAKPMVLLINEQSLSDAEMTAAGFKELGLGKIIGTETYRWIIFTSSARLVDGSSYRLPSWGCYTMDGKNLESEGVSPDILVNMNFKDRLSGKDPQLDRAIEEVMKQINN</sequence>
<evidence type="ECO:0000256" key="2">
    <source>
        <dbReference type="ARBA" id="ARBA00008524"/>
    </source>
</evidence>
<reference evidence="12 13" key="1">
    <citation type="submission" date="2016-01" db="EMBL/GenBank/DDBJ databases">
        <title>Genome sequencing of Roseivirga echinicomitans KMM 6058.</title>
        <authorList>
            <person name="Selvaratnam C."/>
            <person name="Thevarajoo S."/>
            <person name="Goh K.M."/>
            <person name="Ee R."/>
            <person name="Chan K.-G."/>
            <person name="Chong C.S."/>
        </authorList>
    </citation>
    <scope>NUCLEOTIDE SEQUENCE [LARGE SCALE GENOMIC DNA]</scope>
    <source>
        <strain evidence="12 13">KMM 6058</strain>
    </source>
</reference>
<feature type="domain" description="Tail specific protease" evidence="11">
    <location>
        <begin position="806"/>
        <end position="1011"/>
    </location>
</feature>
<accession>A0A150XXS9</accession>
<name>A0A150XXS9_9BACT</name>
<keyword evidence="10" id="KW-0732">Signal</keyword>
<proteinExistence type="inferred from homology"/>
<keyword evidence="3 7" id="KW-0963">Cytoplasm</keyword>
<keyword evidence="13" id="KW-1185">Reference proteome</keyword>
<dbReference type="GO" id="GO:0006508">
    <property type="term" value="P:proteolysis"/>
    <property type="evidence" value="ECO:0007669"/>
    <property type="project" value="UniProtKB-UniRule"/>
</dbReference>
<dbReference type="PANTHER" id="PTHR43253">
    <property type="entry name" value="TRICORN PROTEASE HOMOLOG 2-RELATED"/>
    <property type="match status" value="1"/>
</dbReference>
<feature type="active site" description="Charge relay system" evidence="8">
    <location>
        <position position="727"/>
    </location>
</feature>
<dbReference type="Pfam" id="PF03572">
    <property type="entry name" value="Peptidase_S41"/>
    <property type="match status" value="1"/>
</dbReference>
<evidence type="ECO:0000256" key="5">
    <source>
        <dbReference type="ARBA" id="ARBA00022801"/>
    </source>
</evidence>
<feature type="chain" id="PRO_5007575349" description="Tricorn protease homolog" evidence="10">
    <location>
        <begin position="20"/>
        <end position="1038"/>
    </location>
</feature>
<dbReference type="PANTHER" id="PTHR43253:SF1">
    <property type="entry name" value="TRICORN PROTEASE HOMOLOG 2-RELATED"/>
    <property type="match status" value="1"/>
</dbReference>
<dbReference type="EC" id="3.4.21.-" evidence="7"/>
<evidence type="ECO:0000256" key="1">
    <source>
        <dbReference type="ARBA" id="ARBA00004496"/>
    </source>
</evidence>
<gene>
    <name evidence="12" type="ORF">AWN68_01340</name>
</gene>
<dbReference type="Gene3D" id="3.30.750.44">
    <property type="match status" value="1"/>
</dbReference>
<dbReference type="InterPro" id="IPR012393">
    <property type="entry name" value="Tricorn_protease"/>
</dbReference>
<dbReference type="InterPro" id="IPR005151">
    <property type="entry name" value="Tail-specific_protease"/>
</dbReference>
<comment type="subcellular location">
    <subcellularLocation>
        <location evidence="1 7">Cytoplasm</location>
    </subcellularLocation>
</comment>
<comment type="function">
    <text evidence="7">Degrades oligopeptides.</text>
</comment>
<dbReference type="GO" id="GO:0008236">
    <property type="term" value="F:serine-type peptidase activity"/>
    <property type="evidence" value="ECO:0007669"/>
    <property type="project" value="UniProtKB-UniRule"/>
</dbReference>
<dbReference type="InterPro" id="IPR029045">
    <property type="entry name" value="ClpP/crotonase-like_dom_sf"/>
</dbReference>
<dbReference type="SUPFAM" id="SSF50156">
    <property type="entry name" value="PDZ domain-like"/>
    <property type="match status" value="1"/>
</dbReference>
<dbReference type="RefSeq" id="WP_068410354.1">
    <property type="nucleotide sequence ID" value="NZ_LRDB01000001.1"/>
</dbReference>
<dbReference type="InterPro" id="IPR028204">
    <property type="entry name" value="Tricorn_C1"/>
</dbReference>
<evidence type="ECO:0000256" key="7">
    <source>
        <dbReference type="PIRNR" id="PIRNR036421"/>
    </source>
</evidence>
<dbReference type="InterPro" id="IPR015943">
    <property type="entry name" value="WD40/YVTN_repeat-like_dom_sf"/>
</dbReference>
<dbReference type="SUPFAM" id="SSF82171">
    <property type="entry name" value="DPP6 N-terminal domain-like"/>
    <property type="match status" value="1"/>
</dbReference>
<keyword evidence="4 7" id="KW-0645">Protease</keyword>
<feature type="signal peptide" evidence="10">
    <location>
        <begin position="1"/>
        <end position="19"/>
    </location>
</feature>
<dbReference type="SUPFAM" id="SSF52096">
    <property type="entry name" value="ClpP/crotonase"/>
    <property type="match status" value="1"/>
</dbReference>
<dbReference type="Gene3D" id="2.120.10.60">
    <property type="entry name" value="Tricorn protease N-terminal domain"/>
    <property type="match status" value="1"/>
</dbReference>
<protein>
    <recommendedName>
        <fullName evidence="7">Tricorn protease homolog</fullName>
        <ecNumber evidence="7">3.4.21.-</ecNumber>
    </recommendedName>
</protein>
<feature type="site" description="Transition state stabilizer; via amide nitrogen" evidence="9">
    <location>
        <position position="945"/>
    </location>
</feature>
<dbReference type="EMBL" id="LRDB01000001">
    <property type="protein sequence ID" value="KYG83476.1"/>
    <property type="molecule type" value="Genomic_DNA"/>
</dbReference>
<keyword evidence="5 7" id="KW-0378">Hydrolase</keyword>
<evidence type="ECO:0000259" key="11">
    <source>
        <dbReference type="SMART" id="SM00245"/>
    </source>
</evidence>
<dbReference type="AlphaFoldDB" id="A0A150XXS9"/>
<dbReference type="Pfam" id="PF26549">
    <property type="entry name" value="Tricorn_N"/>
    <property type="match status" value="1"/>
</dbReference>
<organism evidence="12 13">
    <name type="scientific">Roseivirga echinicomitans</name>
    <dbReference type="NCBI Taxonomy" id="296218"/>
    <lineage>
        <taxon>Bacteria</taxon>
        <taxon>Pseudomonadati</taxon>
        <taxon>Bacteroidota</taxon>
        <taxon>Cytophagia</taxon>
        <taxon>Cytophagales</taxon>
        <taxon>Roseivirgaceae</taxon>
        <taxon>Roseivirga</taxon>
    </lineage>
</organism>
<evidence type="ECO:0000256" key="6">
    <source>
        <dbReference type="ARBA" id="ARBA00022825"/>
    </source>
</evidence>
<evidence type="ECO:0000256" key="4">
    <source>
        <dbReference type="ARBA" id="ARBA00022670"/>
    </source>
</evidence>
<dbReference type="InterPro" id="IPR001478">
    <property type="entry name" value="PDZ"/>
</dbReference>
<dbReference type="Gene3D" id="2.30.42.10">
    <property type="match status" value="1"/>
</dbReference>
<evidence type="ECO:0000256" key="10">
    <source>
        <dbReference type="SAM" id="SignalP"/>
    </source>
</evidence>
<dbReference type="OrthoDB" id="9815657at2"/>